<organism evidence="3 4">
    <name type="scientific">Aquimarina hainanensis</name>
    <dbReference type="NCBI Taxonomy" id="1578017"/>
    <lineage>
        <taxon>Bacteria</taxon>
        <taxon>Pseudomonadati</taxon>
        <taxon>Bacteroidota</taxon>
        <taxon>Flavobacteriia</taxon>
        <taxon>Flavobacteriales</taxon>
        <taxon>Flavobacteriaceae</taxon>
        <taxon>Aquimarina</taxon>
    </lineage>
</organism>
<reference evidence="4" key="1">
    <citation type="journal article" date="2019" name="Int. J. Syst. Evol. Microbiol.">
        <title>The Global Catalogue of Microorganisms (GCM) 10K type strain sequencing project: providing services to taxonomists for standard genome sequencing and annotation.</title>
        <authorList>
            <consortium name="The Broad Institute Genomics Platform"/>
            <consortium name="The Broad Institute Genome Sequencing Center for Infectious Disease"/>
            <person name="Wu L."/>
            <person name="Ma J."/>
        </authorList>
    </citation>
    <scope>NUCLEOTIDE SEQUENCE [LARGE SCALE GENOMIC DNA]</scope>
    <source>
        <strain evidence="4">KCTC 42423</strain>
    </source>
</reference>
<protein>
    <submittedName>
        <fullName evidence="3">Serine hydrolase</fullName>
    </submittedName>
</protein>
<dbReference type="EMBL" id="JBHULX010000003">
    <property type="protein sequence ID" value="MFD2590093.1"/>
    <property type="molecule type" value="Genomic_DNA"/>
</dbReference>
<dbReference type="PROSITE" id="PS51257">
    <property type="entry name" value="PROKAR_LIPOPROTEIN"/>
    <property type="match status" value="1"/>
</dbReference>
<keyword evidence="4" id="KW-1185">Reference proteome</keyword>
<dbReference type="Pfam" id="PF00144">
    <property type="entry name" value="Beta-lactamase"/>
    <property type="match status" value="1"/>
</dbReference>
<dbReference type="GO" id="GO:0016787">
    <property type="term" value="F:hydrolase activity"/>
    <property type="evidence" value="ECO:0007669"/>
    <property type="project" value="UniProtKB-KW"/>
</dbReference>
<sequence>MNIPKITTIASICFLILSSCSKDDTPTNSPQSLKDEIENQEFVKIIEEHVSDIPKNVQIAIAVIDQENTEYIGIHKKNNVLRRTDNADRIFEIGSITKIFTGICLSKLVAMGQASLTETIQDQFDFSLLAGGDITLLQLANHTSGLSRHPTNIDEVQDFDINNPFAHYDINHLKSYLQNHIVLNAESGTQYQYSNLGMGMLSYILSKKMMTSYEELVQEYIFKPLEMTNSTTIMANVNTEKLAPGHNENGNPVQNWDYTEIWTGTGAIKSSILDMEKFVHKNFKDDMIYNLPQKTTFKTEGESIGLGWHILESDGFRILNHTGGSSGYASYIGMDKHNKRAIIVLSNVSGLTESIYAYKINELGADLLEQISLLR</sequence>
<gene>
    <name evidence="3" type="ORF">ACFSTE_04575</name>
</gene>
<proteinExistence type="inferred from homology"/>
<dbReference type="InterPro" id="IPR001466">
    <property type="entry name" value="Beta-lactam-related"/>
</dbReference>
<evidence type="ECO:0000313" key="3">
    <source>
        <dbReference type="EMBL" id="MFD2590093.1"/>
    </source>
</evidence>
<dbReference type="SUPFAM" id="SSF56601">
    <property type="entry name" value="beta-lactamase/transpeptidase-like"/>
    <property type="match status" value="1"/>
</dbReference>
<dbReference type="Proteomes" id="UP001597459">
    <property type="component" value="Unassembled WGS sequence"/>
</dbReference>
<dbReference type="RefSeq" id="WP_176029604.1">
    <property type="nucleotide sequence ID" value="NZ_JBHSJV010000001.1"/>
</dbReference>
<name>A0ABW5N7C9_9FLAO</name>
<evidence type="ECO:0000313" key="4">
    <source>
        <dbReference type="Proteomes" id="UP001597459"/>
    </source>
</evidence>
<feature type="domain" description="Beta-lactamase-related" evidence="2">
    <location>
        <begin position="86"/>
        <end position="351"/>
    </location>
</feature>
<dbReference type="PANTHER" id="PTHR22935:SF95">
    <property type="entry name" value="BETA-LACTAMASE-LIKE 1-RELATED"/>
    <property type="match status" value="1"/>
</dbReference>
<evidence type="ECO:0000256" key="1">
    <source>
        <dbReference type="ARBA" id="ARBA00038473"/>
    </source>
</evidence>
<dbReference type="Gene3D" id="3.40.710.10">
    <property type="entry name" value="DD-peptidase/beta-lactamase superfamily"/>
    <property type="match status" value="1"/>
</dbReference>
<keyword evidence="3" id="KW-0378">Hydrolase</keyword>
<dbReference type="InterPro" id="IPR012338">
    <property type="entry name" value="Beta-lactam/transpept-like"/>
</dbReference>
<accession>A0ABW5N7C9</accession>
<dbReference type="InterPro" id="IPR051478">
    <property type="entry name" value="Beta-lactamase-like_AB/R"/>
</dbReference>
<evidence type="ECO:0000259" key="2">
    <source>
        <dbReference type="Pfam" id="PF00144"/>
    </source>
</evidence>
<comment type="similarity">
    <text evidence="1">Belongs to the beta-lactamase family.</text>
</comment>
<comment type="caution">
    <text evidence="3">The sequence shown here is derived from an EMBL/GenBank/DDBJ whole genome shotgun (WGS) entry which is preliminary data.</text>
</comment>
<dbReference type="PANTHER" id="PTHR22935">
    <property type="entry name" value="PENICILLIN-BINDING PROTEIN"/>
    <property type="match status" value="1"/>
</dbReference>